<dbReference type="SMART" id="SM00382">
    <property type="entry name" value="AAA"/>
    <property type="match status" value="1"/>
</dbReference>
<keyword evidence="2" id="KW-0813">Transport</keyword>
<comment type="similarity">
    <text evidence="1">Belongs to the ABC transporter superfamily.</text>
</comment>
<dbReference type="PROSITE" id="PS50893">
    <property type="entry name" value="ABC_TRANSPORTER_2"/>
    <property type="match status" value="1"/>
</dbReference>
<evidence type="ECO:0000313" key="10">
    <source>
        <dbReference type="Proteomes" id="UP000321154"/>
    </source>
</evidence>
<sequence length="271" mass="29311">MTATTATTSGGAGRDGNAAPVLEAIGIGKSYGSHEVLRDVSMTVRSGEVVCIIGPSGAGKSTFLRTLNRLEEPDTGEVWVGGEPMGFELRDGRLHELSERRLSAQRARTGMVFQHFNLFPHLTVLGNIVEGPVRVQRRNAKEARAEAVEILQRVGLGDKVDAYPGQLSGGQRQRVAIARAVAMKPLFLLFDEPTSALDPELVGEVLKVMGDLARDGMTMLVVTHEIQFAREVADRVVFMADGGIVEQGPVEQVLGAPREARTKQFLQRVLS</sequence>
<dbReference type="OrthoDB" id="4283894at2"/>
<keyword evidence="4 9" id="KW-0067">ATP-binding</keyword>
<evidence type="ECO:0000256" key="4">
    <source>
        <dbReference type="ARBA" id="ARBA00022840"/>
    </source>
</evidence>
<evidence type="ECO:0000256" key="5">
    <source>
        <dbReference type="ARBA" id="ARBA00038850"/>
    </source>
</evidence>
<dbReference type="PANTHER" id="PTHR43166">
    <property type="entry name" value="AMINO ACID IMPORT ATP-BINDING PROTEIN"/>
    <property type="match status" value="1"/>
</dbReference>
<reference evidence="8 10" key="1">
    <citation type="submission" date="2019-07" db="EMBL/GenBank/DDBJ databases">
        <title>Whole genome shotgun sequence of Frigoribacterium faeni NBRC 103066.</title>
        <authorList>
            <person name="Hosoyama A."/>
            <person name="Uohara A."/>
            <person name="Ohji S."/>
            <person name="Ichikawa N."/>
        </authorList>
    </citation>
    <scope>NUCLEOTIDE SEQUENCE [LARGE SCALE GENOMIC DNA]</scope>
    <source>
        <strain evidence="8 10">NBRC 103066</strain>
    </source>
</reference>
<accession>A0A7W3PIQ5</accession>
<name>A0A7W3PIQ5_9MICO</name>
<dbReference type="RefSeq" id="WP_146855103.1">
    <property type="nucleotide sequence ID" value="NZ_BAAAHR010000002.1"/>
</dbReference>
<protein>
    <recommendedName>
        <fullName evidence="5">ABC-type polar-amino-acid transporter</fullName>
        <ecNumber evidence="5">7.4.2.1</ecNumber>
    </recommendedName>
</protein>
<evidence type="ECO:0000256" key="1">
    <source>
        <dbReference type="ARBA" id="ARBA00005417"/>
    </source>
</evidence>
<keyword evidence="10" id="KW-1185">Reference proteome</keyword>
<keyword evidence="3" id="KW-0547">Nucleotide-binding</keyword>
<dbReference type="InterPro" id="IPR003593">
    <property type="entry name" value="AAA+_ATPase"/>
</dbReference>
<dbReference type="InterPro" id="IPR030679">
    <property type="entry name" value="ABC_ATPase_HisP-typ"/>
</dbReference>
<reference evidence="9 11" key="2">
    <citation type="submission" date="2020-07" db="EMBL/GenBank/DDBJ databases">
        <title>Sequencing the genomes of 1000 actinobacteria strains.</title>
        <authorList>
            <person name="Klenk H.-P."/>
        </authorList>
    </citation>
    <scope>NUCLEOTIDE SEQUENCE [LARGE SCALE GENOMIC DNA]</scope>
    <source>
        <strain evidence="9 11">DSM 10309</strain>
    </source>
</reference>
<dbReference type="PROSITE" id="PS00211">
    <property type="entry name" value="ABC_TRANSPORTER_1"/>
    <property type="match status" value="1"/>
</dbReference>
<comment type="catalytic activity">
    <reaction evidence="6">
        <text>a polar amino acid(out) + ATP + H2O = a polar amino acid(in) + ADP + phosphate + H(+)</text>
        <dbReference type="Rhea" id="RHEA:14673"/>
        <dbReference type="ChEBI" id="CHEBI:15377"/>
        <dbReference type="ChEBI" id="CHEBI:15378"/>
        <dbReference type="ChEBI" id="CHEBI:30616"/>
        <dbReference type="ChEBI" id="CHEBI:43474"/>
        <dbReference type="ChEBI" id="CHEBI:62031"/>
        <dbReference type="ChEBI" id="CHEBI:456216"/>
        <dbReference type="EC" id="7.4.2.1"/>
    </reaction>
    <physiologicalReaction direction="left-to-right" evidence="6">
        <dbReference type="Rhea" id="RHEA:14674"/>
    </physiologicalReaction>
</comment>
<dbReference type="Proteomes" id="UP000321154">
    <property type="component" value="Unassembled WGS sequence"/>
</dbReference>
<dbReference type="InterPro" id="IPR027417">
    <property type="entry name" value="P-loop_NTPase"/>
</dbReference>
<evidence type="ECO:0000256" key="2">
    <source>
        <dbReference type="ARBA" id="ARBA00022448"/>
    </source>
</evidence>
<evidence type="ECO:0000313" key="11">
    <source>
        <dbReference type="Proteomes" id="UP000522688"/>
    </source>
</evidence>
<dbReference type="EC" id="7.4.2.1" evidence="5"/>
<dbReference type="InterPro" id="IPR050086">
    <property type="entry name" value="MetN_ABC_transporter-like"/>
</dbReference>
<proteinExistence type="inferred from homology"/>
<dbReference type="Gene3D" id="3.40.50.300">
    <property type="entry name" value="P-loop containing nucleotide triphosphate hydrolases"/>
    <property type="match status" value="1"/>
</dbReference>
<feature type="domain" description="ABC transporter" evidence="7">
    <location>
        <begin position="22"/>
        <end position="266"/>
    </location>
</feature>
<comment type="caution">
    <text evidence="9">The sequence shown here is derived from an EMBL/GenBank/DDBJ whole genome shotgun (WGS) entry which is preliminary data.</text>
</comment>
<dbReference type="FunFam" id="3.40.50.300:FF:000020">
    <property type="entry name" value="Amino acid ABC transporter ATP-binding component"/>
    <property type="match status" value="1"/>
</dbReference>
<dbReference type="PANTHER" id="PTHR43166:SF4">
    <property type="entry name" value="PHOSPHONATES IMPORT ATP-BINDING PROTEIN PHNC"/>
    <property type="match status" value="1"/>
</dbReference>
<dbReference type="Proteomes" id="UP000522688">
    <property type="component" value="Unassembled WGS sequence"/>
</dbReference>
<evidence type="ECO:0000313" key="8">
    <source>
        <dbReference type="EMBL" id="GEK83435.1"/>
    </source>
</evidence>
<dbReference type="AlphaFoldDB" id="A0A7W3PIQ5"/>
<evidence type="ECO:0000256" key="6">
    <source>
        <dbReference type="ARBA" id="ARBA00047624"/>
    </source>
</evidence>
<dbReference type="PIRSF" id="PIRSF039085">
    <property type="entry name" value="ABC_ATPase_HisP"/>
    <property type="match status" value="1"/>
</dbReference>
<dbReference type="InterPro" id="IPR017871">
    <property type="entry name" value="ABC_transporter-like_CS"/>
</dbReference>
<dbReference type="EMBL" id="JACGWW010000002">
    <property type="protein sequence ID" value="MBA8813131.1"/>
    <property type="molecule type" value="Genomic_DNA"/>
</dbReference>
<dbReference type="CDD" id="cd03262">
    <property type="entry name" value="ABC_HisP_GlnQ"/>
    <property type="match status" value="1"/>
</dbReference>
<evidence type="ECO:0000259" key="7">
    <source>
        <dbReference type="PROSITE" id="PS50893"/>
    </source>
</evidence>
<evidence type="ECO:0000313" key="9">
    <source>
        <dbReference type="EMBL" id="MBA8813131.1"/>
    </source>
</evidence>
<dbReference type="GO" id="GO:0015426">
    <property type="term" value="F:ATPase-coupled polar amino acid-transporter activity"/>
    <property type="evidence" value="ECO:0007669"/>
    <property type="project" value="UniProtKB-EC"/>
</dbReference>
<organism evidence="9 11">
    <name type="scientific">Frigoribacterium faeni</name>
    <dbReference type="NCBI Taxonomy" id="145483"/>
    <lineage>
        <taxon>Bacteria</taxon>
        <taxon>Bacillati</taxon>
        <taxon>Actinomycetota</taxon>
        <taxon>Actinomycetes</taxon>
        <taxon>Micrococcales</taxon>
        <taxon>Microbacteriaceae</taxon>
        <taxon>Frigoribacterium</taxon>
    </lineage>
</organism>
<dbReference type="EMBL" id="BJUV01000015">
    <property type="protein sequence ID" value="GEK83435.1"/>
    <property type="molecule type" value="Genomic_DNA"/>
</dbReference>
<dbReference type="InterPro" id="IPR003439">
    <property type="entry name" value="ABC_transporter-like_ATP-bd"/>
</dbReference>
<dbReference type="SUPFAM" id="SSF52540">
    <property type="entry name" value="P-loop containing nucleoside triphosphate hydrolases"/>
    <property type="match status" value="1"/>
</dbReference>
<dbReference type="Pfam" id="PF00005">
    <property type="entry name" value="ABC_tran"/>
    <property type="match status" value="1"/>
</dbReference>
<dbReference type="GO" id="GO:0005524">
    <property type="term" value="F:ATP binding"/>
    <property type="evidence" value="ECO:0007669"/>
    <property type="project" value="UniProtKB-KW"/>
</dbReference>
<dbReference type="GO" id="GO:0016887">
    <property type="term" value="F:ATP hydrolysis activity"/>
    <property type="evidence" value="ECO:0007669"/>
    <property type="project" value="InterPro"/>
</dbReference>
<gene>
    <name evidence="9" type="ORF">FB463_001380</name>
    <name evidence="8" type="ORF">FFA01_17440</name>
</gene>
<evidence type="ECO:0000256" key="3">
    <source>
        <dbReference type="ARBA" id="ARBA00022741"/>
    </source>
</evidence>